<dbReference type="OrthoDB" id="9796561at2"/>
<evidence type="ECO:0000313" key="2">
    <source>
        <dbReference type="EMBL" id="KYF60919.1"/>
    </source>
</evidence>
<dbReference type="EMBL" id="JEMA01001239">
    <property type="protein sequence ID" value="KYF60919.1"/>
    <property type="molecule type" value="Genomic_DNA"/>
</dbReference>
<reference evidence="2 3" key="1">
    <citation type="submission" date="2014-02" db="EMBL/GenBank/DDBJ databases">
        <title>The small core and large imbalanced accessory genome model reveals a collaborative survival strategy of Sorangium cellulosum strains in nature.</title>
        <authorList>
            <person name="Han K."/>
            <person name="Peng R."/>
            <person name="Blom J."/>
            <person name="Li Y.-Z."/>
        </authorList>
    </citation>
    <scope>NUCLEOTIDE SEQUENCE [LARGE SCALE GENOMIC DNA]</scope>
    <source>
        <strain evidence="2 3">So0008-312</strain>
    </source>
</reference>
<name>A0A150PYZ7_SORCE</name>
<dbReference type="Pfam" id="PF02558">
    <property type="entry name" value="ApbA"/>
    <property type="match status" value="1"/>
</dbReference>
<proteinExistence type="predicted"/>
<dbReference type="SUPFAM" id="SSF51735">
    <property type="entry name" value="NAD(P)-binding Rossmann-fold domains"/>
    <property type="match status" value="1"/>
</dbReference>
<dbReference type="InterPro" id="IPR036291">
    <property type="entry name" value="NAD(P)-bd_dom_sf"/>
</dbReference>
<protein>
    <submittedName>
        <fullName evidence="2">Oxidoreductase</fullName>
    </submittedName>
</protein>
<dbReference type="AlphaFoldDB" id="A0A150PYZ7"/>
<gene>
    <name evidence="2" type="ORF">BE15_21785</name>
</gene>
<dbReference type="InterPro" id="IPR013332">
    <property type="entry name" value="KPR_N"/>
</dbReference>
<dbReference type="Gene3D" id="3.40.50.720">
    <property type="entry name" value="NAD(P)-binding Rossmann-like Domain"/>
    <property type="match status" value="1"/>
</dbReference>
<feature type="domain" description="Ketopantoate reductase N-terminal" evidence="1">
    <location>
        <begin position="3"/>
        <end position="79"/>
    </location>
</feature>
<organism evidence="2 3">
    <name type="scientific">Sorangium cellulosum</name>
    <name type="common">Polyangium cellulosum</name>
    <dbReference type="NCBI Taxonomy" id="56"/>
    <lineage>
        <taxon>Bacteria</taxon>
        <taxon>Pseudomonadati</taxon>
        <taxon>Myxococcota</taxon>
        <taxon>Polyangia</taxon>
        <taxon>Polyangiales</taxon>
        <taxon>Polyangiaceae</taxon>
        <taxon>Sorangium</taxon>
    </lineage>
</organism>
<dbReference type="Proteomes" id="UP000075260">
    <property type="component" value="Unassembled WGS sequence"/>
</dbReference>
<dbReference type="RefSeq" id="WP_061613305.1">
    <property type="nucleotide sequence ID" value="NZ_JEMA01001239.1"/>
</dbReference>
<comment type="caution">
    <text evidence="2">The sequence shown here is derived from an EMBL/GenBank/DDBJ whole genome shotgun (WGS) entry which is preliminary data.</text>
</comment>
<accession>A0A150PYZ7</accession>
<sequence length="330" mass="35098">MRISIVGAGALGRIYGVRLAAQGDDVTFVVRPERVSDVRPFVIEQVNSADRRDTLERPRLAADIPADTDVVLVTVRFDQLAPRPDLDGVAPRADGRRTVAELLRGGPAAPVVVLTPLMPPERAALEEAAERRITPAMPSVSGYLDERGVVRTWIVGFTSTLIDEDGGAPAERPALDELARRLTIADIPARLERDVGAQNLATTIAFFPLIAAIDAGGGTSALVADEGVLGTALEATKECAALAGRMGDVAPWTTLLTRAIGPLTLKPGVALVRLLAPEALRFLDVHFGPKLRAQHLAMGATVVALGRERGVSLPALERLLAVLERRPEAR</sequence>
<evidence type="ECO:0000259" key="1">
    <source>
        <dbReference type="Pfam" id="PF02558"/>
    </source>
</evidence>
<evidence type="ECO:0000313" key="3">
    <source>
        <dbReference type="Proteomes" id="UP000075260"/>
    </source>
</evidence>